<accession>A0A1I4AEI7</accession>
<evidence type="ECO:0000256" key="6">
    <source>
        <dbReference type="ARBA" id="ARBA00022989"/>
    </source>
</evidence>
<evidence type="ECO:0000256" key="5">
    <source>
        <dbReference type="ARBA" id="ARBA00022692"/>
    </source>
</evidence>
<keyword evidence="10" id="KW-1185">Reference proteome</keyword>
<name>A0A1I4AEI7_9ACTN</name>
<feature type="transmembrane region" description="Helical" evidence="8">
    <location>
        <begin position="56"/>
        <end position="78"/>
    </location>
</feature>
<evidence type="ECO:0000256" key="7">
    <source>
        <dbReference type="ARBA" id="ARBA00023136"/>
    </source>
</evidence>
<dbReference type="InterPro" id="IPR002549">
    <property type="entry name" value="AI-2E-like"/>
</dbReference>
<dbReference type="STRING" id="504800.SAMN04488085_102204"/>
<evidence type="ECO:0000256" key="1">
    <source>
        <dbReference type="ARBA" id="ARBA00004651"/>
    </source>
</evidence>
<gene>
    <name evidence="9" type="ORF">SAMN04488085_102204</name>
</gene>
<dbReference type="EMBL" id="FOSW01000002">
    <property type="protein sequence ID" value="SFK54862.1"/>
    <property type="molecule type" value="Genomic_DNA"/>
</dbReference>
<evidence type="ECO:0000256" key="4">
    <source>
        <dbReference type="ARBA" id="ARBA00022475"/>
    </source>
</evidence>
<evidence type="ECO:0000256" key="3">
    <source>
        <dbReference type="ARBA" id="ARBA00022448"/>
    </source>
</evidence>
<dbReference type="Proteomes" id="UP000199152">
    <property type="component" value="Unassembled WGS sequence"/>
</dbReference>
<feature type="transmembrane region" description="Helical" evidence="8">
    <location>
        <begin position="249"/>
        <end position="272"/>
    </location>
</feature>
<keyword evidence="6 8" id="KW-1133">Transmembrane helix</keyword>
<dbReference type="RefSeq" id="WP_245753326.1">
    <property type="nucleotide sequence ID" value="NZ_FOSW01000002.1"/>
</dbReference>
<dbReference type="GO" id="GO:0055085">
    <property type="term" value="P:transmembrane transport"/>
    <property type="evidence" value="ECO:0007669"/>
    <property type="project" value="TreeGrafter"/>
</dbReference>
<feature type="transmembrane region" description="Helical" evidence="8">
    <location>
        <begin position="194"/>
        <end position="216"/>
    </location>
</feature>
<comment type="similarity">
    <text evidence="2">Belongs to the autoinducer-2 exporter (AI-2E) (TC 2.A.86) family.</text>
</comment>
<evidence type="ECO:0000256" key="8">
    <source>
        <dbReference type="SAM" id="Phobius"/>
    </source>
</evidence>
<keyword evidence="4" id="KW-1003">Cell membrane</keyword>
<proteinExistence type="inferred from homology"/>
<dbReference type="PANTHER" id="PTHR21716">
    <property type="entry name" value="TRANSMEMBRANE PROTEIN"/>
    <property type="match status" value="1"/>
</dbReference>
<feature type="transmembrane region" description="Helical" evidence="8">
    <location>
        <begin position="23"/>
        <end position="44"/>
    </location>
</feature>
<evidence type="ECO:0000256" key="2">
    <source>
        <dbReference type="ARBA" id="ARBA00009773"/>
    </source>
</evidence>
<keyword evidence="7 8" id="KW-0472">Membrane</keyword>
<dbReference type="GO" id="GO:0005886">
    <property type="term" value="C:plasma membrane"/>
    <property type="evidence" value="ECO:0007669"/>
    <property type="project" value="UniProtKB-SubCell"/>
</dbReference>
<dbReference type="InParanoid" id="A0A1I4AEI7"/>
<evidence type="ECO:0000313" key="10">
    <source>
        <dbReference type="Proteomes" id="UP000199152"/>
    </source>
</evidence>
<keyword evidence="5 8" id="KW-0812">Transmembrane</keyword>
<sequence length="353" mass="37129">MTTIALVLATALLLYVVLHTRRVLTWIVIGAFFAVALGPVVDWVQRRVLGGRRRALATFLVFLVVVVLLAALIAAFAVPLVNEGTRFAGQLPGLIDDARAGRGPVGDLLERTHALQWVQNNQARISGFASGLTAPVAGALSGLASGIAGTLTVLVLAYLMVLEGPRVVEGTLNVLRPATAERVRRVGADCARSVTGYLSGNLLISVLCAGLTYVVLLVLGVPFAGLIALFVGIADLIPLVGATIGGATAVLAGFIHSVPAGITVLVFFVLYQQLENHLLQPVVFARTVKLDPLTVIVAILIGAELMGILGALLAIPVASIIQVILRDVWDHRRGELKDEPTVGEDRRPALAAK</sequence>
<feature type="transmembrane region" description="Helical" evidence="8">
    <location>
        <begin position="222"/>
        <end position="242"/>
    </location>
</feature>
<feature type="transmembrane region" description="Helical" evidence="8">
    <location>
        <begin position="136"/>
        <end position="161"/>
    </location>
</feature>
<organism evidence="9 10">
    <name type="scientific">Geodermatophilus ruber</name>
    <dbReference type="NCBI Taxonomy" id="504800"/>
    <lineage>
        <taxon>Bacteria</taxon>
        <taxon>Bacillati</taxon>
        <taxon>Actinomycetota</taxon>
        <taxon>Actinomycetes</taxon>
        <taxon>Geodermatophilales</taxon>
        <taxon>Geodermatophilaceae</taxon>
        <taxon>Geodermatophilus</taxon>
    </lineage>
</organism>
<dbReference type="AlphaFoldDB" id="A0A1I4AEI7"/>
<dbReference type="PANTHER" id="PTHR21716:SF53">
    <property type="entry name" value="PERMEASE PERM-RELATED"/>
    <property type="match status" value="1"/>
</dbReference>
<feature type="transmembrane region" description="Helical" evidence="8">
    <location>
        <begin position="292"/>
        <end position="325"/>
    </location>
</feature>
<protein>
    <submittedName>
        <fullName evidence="9">Predicted PurR-regulated permease PerM</fullName>
    </submittedName>
</protein>
<keyword evidence="3" id="KW-0813">Transport</keyword>
<reference evidence="9 10" key="1">
    <citation type="submission" date="2016-10" db="EMBL/GenBank/DDBJ databases">
        <authorList>
            <person name="de Groot N.N."/>
        </authorList>
    </citation>
    <scope>NUCLEOTIDE SEQUENCE [LARGE SCALE GENOMIC DNA]</scope>
    <source>
        <strain evidence="9 10">DSM 45317</strain>
    </source>
</reference>
<comment type="subcellular location">
    <subcellularLocation>
        <location evidence="1">Cell membrane</location>
        <topology evidence="1">Multi-pass membrane protein</topology>
    </subcellularLocation>
</comment>
<evidence type="ECO:0000313" key="9">
    <source>
        <dbReference type="EMBL" id="SFK54862.1"/>
    </source>
</evidence>
<dbReference type="Pfam" id="PF01594">
    <property type="entry name" value="AI-2E_transport"/>
    <property type="match status" value="1"/>
</dbReference>